<sequence length="214" mass="23828">MFPTEGEHAGGVDKHAWIVGTAEAPRGALRRHDVFVPGLDKWGDPRKALLQDDAWENARTRVCRSLGLSAKPGVDLDRWCSELDDDYRRLRAGLADNPHVRIEQRTENGKLRDHLVLTGLDKLTEPASLKELREAVDARIPTVDLPELLLEGHAWTGFLGHFHHVSEAGSRAEHLIVSLCWPRSSTIRAVSSASRTSCACWWRCETRSGAGRST</sequence>
<protein>
    <submittedName>
        <fullName evidence="1">Uncharacterized protein</fullName>
    </submittedName>
</protein>
<name>A0ABY9UPH6_9ACTN</name>
<evidence type="ECO:0000313" key="1">
    <source>
        <dbReference type="EMBL" id="WNE93892.1"/>
    </source>
</evidence>
<keyword evidence="2" id="KW-1185">Reference proteome</keyword>
<dbReference type="RefSeq" id="WP_311033383.1">
    <property type="nucleotide sequence ID" value="NZ_CP117522.1"/>
</dbReference>
<organism evidence="1 2">
    <name type="scientific">Streptomyces luomodiensis</name>
    <dbReference type="NCBI Taxonomy" id="3026192"/>
    <lineage>
        <taxon>Bacteria</taxon>
        <taxon>Bacillati</taxon>
        <taxon>Actinomycetota</taxon>
        <taxon>Actinomycetes</taxon>
        <taxon>Kitasatosporales</taxon>
        <taxon>Streptomycetaceae</taxon>
        <taxon>Streptomyces</taxon>
    </lineage>
</organism>
<accession>A0ABY9UPH6</accession>
<dbReference type="Proteomes" id="UP001305606">
    <property type="component" value="Chromosome"/>
</dbReference>
<gene>
    <name evidence="1" type="ORF">PS467_00315</name>
</gene>
<reference evidence="1 2" key="1">
    <citation type="submission" date="2023-02" db="EMBL/GenBank/DDBJ databases">
        <title>Streptomyces sp. SCA4-21 with antifungal activity against Fusarium oxysporum f. sp. cubense, Streptomyces sp. SCA2-17 with antifungal activity against Fusarium oxysporum f. sp. cubense.</title>
        <authorList>
            <person name="Qi D."/>
        </authorList>
    </citation>
    <scope>NUCLEOTIDE SEQUENCE [LARGE SCALE GENOMIC DNA]</scope>
    <source>
        <strain evidence="1 2">SCA4-21</strain>
    </source>
</reference>
<proteinExistence type="predicted"/>
<evidence type="ECO:0000313" key="2">
    <source>
        <dbReference type="Proteomes" id="UP001305606"/>
    </source>
</evidence>
<dbReference type="EMBL" id="CP117522">
    <property type="protein sequence ID" value="WNE93892.1"/>
    <property type="molecule type" value="Genomic_DNA"/>
</dbReference>